<sequence>MSGPKPKLLLFPGIDGVPELRRGLMECLEDRFEAQIFSLPEDPDLDYEGLSQWLAERLPEGPLVLAGESFSGPLVAMIAEKRPDKVKGVVFIASFPKLGLLRAAVHLLPFIPLRAIPFAPISWLLMGQTGSEDIRREMHKALKLLTPKIAKHRAKLALDVDVRQIITGLPQAILVIHGTRDRLLPYRYVRQFQELRPDAQIVPIDGYHMILETHPKPIAKALEVFMESLFLSS</sequence>
<dbReference type="PATRIC" id="fig|864069.3.peg.5466"/>
<feature type="domain" description="AB hydrolase-1" evidence="1">
    <location>
        <begin position="40"/>
        <end position="221"/>
    </location>
</feature>
<keyword evidence="3" id="KW-1185">Reference proteome</keyword>
<name>I4YX00_9HYPH</name>
<proteinExistence type="predicted"/>
<dbReference type="EMBL" id="JH660645">
    <property type="protein sequence ID" value="EIM28492.1"/>
    <property type="molecule type" value="Genomic_DNA"/>
</dbReference>
<keyword evidence="2" id="KW-0012">Acyltransferase</keyword>
<dbReference type="RefSeq" id="WP_009764542.1">
    <property type="nucleotide sequence ID" value="NZ_CP141048.1"/>
</dbReference>
<accession>I4YX00</accession>
<dbReference type="Pfam" id="PF12697">
    <property type="entry name" value="Abhydrolase_6"/>
    <property type="match status" value="1"/>
</dbReference>
<dbReference type="GO" id="GO:0016787">
    <property type="term" value="F:hydrolase activity"/>
    <property type="evidence" value="ECO:0007669"/>
    <property type="project" value="UniProtKB-KW"/>
</dbReference>
<dbReference type="Gene3D" id="3.40.50.1820">
    <property type="entry name" value="alpha/beta hydrolase"/>
    <property type="match status" value="1"/>
</dbReference>
<evidence type="ECO:0000313" key="2">
    <source>
        <dbReference type="EMBL" id="EIM28492.1"/>
    </source>
</evidence>
<dbReference type="InterPro" id="IPR029058">
    <property type="entry name" value="AB_hydrolase_fold"/>
</dbReference>
<dbReference type="eggNOG" id="COG2267">
    <property type="taxonomic scope" value="Bacteria"/>
</dbReference>
<evidence type="ECO:0000313" key="3">
    <source>
        <dbReference type="Proteomes" id="UP000003947"/>
    </source>
</evidence>
<dbReference type="HOGENOM" id="CLU_100967_0_0_5"/>
<keyword evidence="2" id="KW-0378">Hydrolase</keyword>
<gene>
    <name evidence="2" type="ORF">MicloDRAFT_00050780</name>
</gene>
<dbReference type="AlphaFoldDB" id="I4YX00"/>
<dbReference type="GO" id="GO:0016746">
    <property type="term" value="F:acyltransferase activity"/>
    <property type="evidence" value="ECO:0007669"/>
    <property type="project" value="UniProtKB-KW"/>
</dbReference>
<organism evidence="2 3">
    <name type="scientific">Microvirga lotononidis</name>
    <dbReference type="NCBI Taxonomy" id="864069"/>
    <lineage>
        <taxon>Bacteria</taxon>
        <taxon>Pseudomonadati</taxon>
        <taxon>Pseudomonadota</taxon>
        <taxon>Alphaproteobacteria</taxon>
        <taxon>Hyphomicrobiales</taxon>
        <taxon>Methylobacteriaceae</taxon>
        <taxon>Microvirga</taxon>
    </lineage>
</organism>
<dbReference type="SUPFAM" id="SSF53474">
    <property type="entry name" value="alpha/beta-Hydrolases"/>
    <property type="match status" value="1"/>
</dbReference>
<dbReference type="OrthoDB" id="9814966at2"/>
<evidence type="ECO:0000259" key="1">
    <source>
        <dbReference type="Pfam" id="PF12697"/>
    </source>
</evidence>
<keyword evidence="2" id="KW-0808">Transferase</keyword>
<dbReference type="Proteomes" id="UP000003947">
    <property type="component" value="Unassembled WGS sequence"/>
</dbReference>
<dbReference type="STRING" id="864069.MicloDRAFT_00050780"/>
<dbReference type="InterPro" id="IPR000073">
    <property type="entry name" value="AB_hydrolase_1"/>
</dbReference>
<protein>
    <submittedName>
        <fullName evidence="2">Putative hydrolase or acyltransferase of alpha/beta superfamily</fullName>
    </submittedName>
</protein>
<reference evidence="2 3" key="1">
    <citation type="submission" date="2012-02" db="EMBL/GenBank/DDBJ databases">
        <title>Improved High-Quality Draft sequence of Microvirga sp. WSM3557.</title>
        <authorList>
            <consortium name="US DOE Joint Genome Institute"/>
            <person name="Lucas S."/>
            <person name="Han J."/>
            <person name="Lapidus A."/>
            <person name="Cheng J.-F."/>
            <person name="Goodwin L."/>
            <person name="Pitluck S."/>
            <person name="Peters L."/>
            <person name="Zhang X."/>
            <person name="Detter J.C."/>
            <person name="Han C."/>
            <person name="Tapia R."/>
            <person name="Land M."/>
            <person name="Hauser L."/>
            <person name="Kyrpides N."/>
            <person name="Ivanova N."/>
            <person name="Pagani I."/>
            <person name="Brau L."/>
            <person name="Yates R."/>
            <person name="O'Hara G."/>
            <person name="Rui T."/>
            <person name="Howieson J."/>
            <person name="Reeve W."/>
            <person name="Woyke T."/>
        </authorList>
    </citation>
    <scope>NUCLEOTIDE SEQUENCE [LARGE SCALE GENOMIC DNA]</scope>
    <source>
        <strain evidence="2 3">WSM3557</strain>
    </source>
</reference>